<dbReference type="InterPro" id="IPR003594">
    <property type="entry name" value="HATPase_dom"/>
</dbReference>
<dbReference type="RefSeq" id="WP_338753740.1">
    <property type="nucleotide sequence ID" value="NZ_CP147404.1"/>
</dbReference>
<evidence type="ECO:0000256" key="3">
    <source>
        <dbReference type="ARBA" id="ARBA00022553"/>
    </source>
</evidence>
<dbReference type="PROSITE" id="PS50109">
    <property type="entry name" value="HIS_KIN"/>
    <property type="match status" value="1"/>
</dbReference>
<dbReference type="Pfam" id="PF02518">
    <property type="entry name" value="HATPase_c"/>
    <property type="match status" value="1"/>
</dbReference>
<keyword evidence="6" id="KW-0418">Kinase</keyword>
<dbReference type="InterPro" id="IPR035965">
    <property type="entry name" value="PAS-like_dom_sf"/>
</dbReference>
<feature type="domain" description="PAC" evidence="11">
    <location>
        <begin position="337"/>
        <end position="389"/>
    </location>
</feature>
<dbReference type="PANTHER" id="PTHR43065:SF34">
    <property type="entry name" value="SPORULATION KINASE A"/>
    <property type="match status" value="1"/>
</dbReference>
<evidence type="ECO:0000313" key="13">
    <source>
        <dbReference type="Proteomes" id="UP001387364"/>
    </source>
</evidence>
<keyword evidence="8" id="KW-0902">Two-component regulatory system</keyword>
<dbReference type="InterPro" id="IPR036890">
    <property type="entry name" value="HATPase_C_sf"/>
</dbReference>
<evidence type="ECO:0000259" key="9">
    <source>
        <dbReference type="PROSITE" id="PS50109"/>
    </source>
</evidence>
<dbReference type="Gene3D" id="1.10.287.130">
    <property type="match status" value="1"/>
</dbReference>
<evidence type="ECO:0000313" key="12">
    <source>
        <dbReference type="EMBL" id="WXB94128.1"/>
    </source>
</evidence>
<dbReference type="Proteomes" id="UP001387364">
    <property type="component" value="Chromosome"/>
</dbReference>
<accession>A0ABZ2N8X9</accession>
<evidence type="ECO:0000256" key="7">
    <source>
        <dbReference type="ARBA" id="ARBA00022840"/>
    </source>
</evidence>
<protein>
    <recommendedName>
        <fullName evidence="2">histidine kinase</fullName>
        <ecNumber evidence="2">2.7.13.3</ecNumber>
    </recommendedName>
</protein>
<dbReference type="PRINTS" id="PR00344">
    <property type="entry name" value="BCTRLSENSOR"/>
</dbReference>
<dbReference type="SMART" id="SM00091">
    <property type="entry name" value="PAS"/>
    <property type="match status" value="3"/>
</dbReference>
<dbReference type="SMART" id="SM00387">
    <property type="entry name" value="HATPase_c"/>
    <property type="match status" value="1"/>
</dbReference>
<feature type="domain" description="PAS" evidence="10">
    <location>
        <begin position="148"/>
        <end position="200"/>
    </location>
</feature>
<keyword evidence="3" id="KW-0597">Phosphoprotein</keyword>
<dbReference type="PANTHER" id="PTHR43065">
    <property type="entry name" value="SENSOR HISTIDINE KINASE"/>
    <property type="match status" value="1"/>
</dbReference>
<keyword evidence="5" id="KW-0547">Nucleotide-binding</keyword>
<dbReference type="SUPFAM" id="SSF47384">
    <property type="entry name" value="Homodimeric domain of signal transducing histidine kinase"/>
    <property type="match status" value="1"/>
</dbReference>
<dbReference type="SUPFAM" id="SSF55874">
    <property type="entry name" value="ATPase domain of HSP90 chaperone/DNA topoisomerase II/histidine kinase"/>
    <property type="match status" value="1"/>
</dbReference>
<dbReference type="CDD" id="cd00082">
    <property type="entry name" value="HisKA"/>
    <property type="match status" value="1"/>
</dbReference>
<evidence type="ECO:0000256" key="6">
    <source>
        <dbReference type="ARBA" id="ARBA00022777"/>
    </source>
</evidence>
<name>A0ABZ2N8X9_9BACI</name>
<dbReference type="SMART" id="SM00388">
    <property type="entry name" value="HisKA"/>
    <property type="match status" value="1"/>
</dbReference>
<evidence type="ECO:0000256" key="8">
    <source>
        <dbReference type="ARBA" id="ARBA00023012"/>
    </source>
</evidence>
<feature type="domain" description="Histidine kinase" evidence="9">
    <location>
        <begin position="402"/>
        <end position="606"/>
    </location>
</feature>
<dbReference type="Pfam" id="PF08448">
    <property type="entry name" value="PAS_4"/>
    <property type="match status" value="1"/>
</dbReference>
<dbReference type="PROSITE" id="PS50113">
    <property type="entry name" value="PAC"/>
    <property type="match status" value="2"/>
</dbReference>
<dbReference type="EMBL" id="CP147404">
    <property type="protein sequence ID" value="WXB94128.1"/>
    <property type="molecule type" value="Genomic_DNA"/>
</dbReference>
<comment type="catalytic activity">
    <reaction evidence="1">
        <text>ATP + protein L-histidine = ADP + protein N-phospho-L-histidine.</text>
        <dbReference type="EC" id="2.7.13.3"/>
    </reaction>
</comment>
<dbReference type="InterPro" id="IPR005467">
    <property type="entry name" value="His_kinase_dom"/>
</dbReference>
<reference evidence="12 13" key="1">
    <citation type="submission" date="2024-02" db="EMBL/GenBank/DDBJ databases">
        <title>Seven novel Bacillus-like species.</title>
        <authorList>
            <person name="Liu G."/>
        </authorList>
    </citation>
    <scope>NUCLEOTIDE SEQUENCE [LARGE SCALE GENOMIC DNA]</scope>
    <source>
        <strain evidence="12 13">FJAT-52991</strain>
    </source>
</reference>
<keyword evidence="4" id="KW-0808">Transferase</keyword>
<dbReference type="InterPro" id="IPR013655">
    <property type="entry name" value="PAS_fold_3"/>
</dbReference>
<dbReference type="InterPro" id="IPR036097">
    <property type="entry name" value="HisK_dim/P_sf"/>
</dbReference>
<dbReference type="PROSITE" id="PS50112">
    <property type="entry name" value="PAS"/>
    <property type="match status" value="2"/>
</dbReference>
<dbReference type="InterPro" id="IPR004358">
    <property type="entry name" value="Sig_transdc_His_kin-like_C"/>
</dbReference>
<feature type="domain" description="PAC" evidence="11">
    <location>
        <begin position="201"/>
        <end position="255"/>
    </location>
</feature>
<dbReference type="SUPFAM" id="SSF55785">
    <property type="entry name" value="PYP-like sensor domain (PAS domain)"/>
    <property type="match status" value="3"/>
</dbReference>
<dbReference type="NCBIfam" id="TIGR00229">
    <property type="entry name" value="sensory_box"/>
    <property type="match status" value="3"/>
</dbReference>
<evidence type="ECO:0000259" key="11">
    <source>
        <dbReference type="PROSITE" id="PS50113"/>
    </source>
</evidence>
<evidence type="ECO:0000256" key="2">
    <source>
        <dbReference type="ARBA" id="ARBA00012438"/>
    </source>
</evidence>
<dbReference type="Gene3D" id="3.30.450.20">
    <property type="entry name" value="PAS domain"/>
    <property type="match status" value="3"/>
</dbReference>
<dbReference type="CDD" id="cd00130">
    <property type="entry name" value="PAS"/>
    <property type="match status" value="3"/>
</dbReference>
<evidence type="ECO:0000256" key="5">
    <source>
        <dbReference type="ARBA" id="ARBA00022741"/>
    </source>
</evidence>
<dbReference type="InterPro" id="IPR013656">
    <property type="entry name" value="PAS_4"/>
</dbReference>
<dbReference type="Pfam" id="PF00512">
    <property type="entry name" value="HisKA"/>
    <property type="match status" value="1"/>
</dbReference>
<gene>
    <name evidence="12" type="ORF">WDJ61_05735</name>
</gene>
<dbReference type="Pfam" id="PF08447">
    <property type="entry name" value="PAS_3"/>
    <property type="match status" value="2"/>
</dbReference>
<dbReference type="InterPro" id="IPR001610">
    <property type="entry name" value="PAC"/>
</dbReference>
<organism evidence="12 13">
    <name type="scientific">Bacillus kandeliae</name>
    <dbReference type="NCBI Taxonomy" id="3129297"/>
    <lineage>
        <taxon>Bacteria</taxon>
        <taxon>Bacillati</taxon>
        <taxon>Bacillota</taxon>
        <taxon>Bacilli</taxon>
        <taxon>Bacillales</taxon>
        <taxon>Bacillaceae</taxon>
        <taxon>Bacillus</taxon>
    </lineage>
</organism>
<evidence type="ECO:0000256" key="1">
    <source>
        <dbReference type="ARBA" id="ARBA00000085"/>
    </source>
</evidence>
<dbReference type="InterPro" id="IPR003661">
    <property type="entry name" value="HisK_dim/P_dom"/>
</dbReference>
<evidence type="ECO:0000256" key="4">
    <source>
        <dbReference type="ARBA" id="ARBA00022679"/>
    </source>
</evidence>
<dbReference type="InterPro" id="IPR000700">
    <property type="entry name" value="PAS-assoc_C"/>
</dbReference>
<keyword evidence="13" id="KW-1185">Reference proteome</keyword>
<sequence length="606" mass="69351">MNKLSMNTKEIELTAKWFTTVTNDLLLLLNQEGQIEYINPSFERAVQYSLSEIKNKSYLTLVHDQDREHTLEHMELLKKDQFIPFINRHKRKDGTYYRLHWVMAAISESGYTQAVARPIEYSNNDGKAISARTWYNSFYDYSGEAAHMFDLEGRVIAVNTAFEKLFGWTAEEMVGEILQIIPPDRQYEFDQAKEQVLNGSRIVNFQTFRMKKDGTVFPVSVTYSKICDDEGKIVALSAIVKDLTELVNTQKILEQQSEFMIEQEKLLHNISDNINEIVGLYDIQMGKYLYISPSYERVWGSDLQELYKDSNAIFDTIYAEDIHKARVFFQTPCDSAKELEYRIVTNSGEVKWMRTKMTPVKDNDGTVIRHLSISQDISTLKETEQLIKKSDKLGVVGQLAAGIAHEIRNPLTAVKGFLQLLNQETKTKYADIILTELERIEFIMNEFLMLAKPHEEMKMEEKSVTDVLKEVITFMSPEAILNQVEIITEFTDKPLMVICEEKQLKQVFINLIKNAIEAISSGGQIVVRTMIKSNGFICIEVEDNGVGISKERVERLGEPFYSSKEKGTGLGLMVSFKIIENHNGTVEISSEEGHGTTVKILLPIVK</sequence>
<proteinExistence type="predicted"/>
<evidence type="ECO:0000259" key="10">
    <source>
        <dbReference type="PROSITE" id="PS50112"/>
    </source>
</evidence>
<dbReference type="SMART" id="SM00086">
    <property type="entry name" value="PAC"/>
    <property type="match status" value="2"/>
</dbReference>
<feature type="domain" description="PAS" evidence="10">
    <location>
        <begin position="26"/>
        <end position="81"/>
    </location>
</feature>
<dbReference type="EC" id="2.7.13.3" evidence="2"/>
<dbReference type="InterPro" id="IPR000014">
    <property type="entry name" value="PAS"/>
</dbReference>
<dbReference type="Gene3D" id="3.30.565.10">
    <property type="entry name" value="Histidine kinase-like ATPase, C-terminal domain"/>
    <property type="match status" value="1"/>
</dbReference>
<keyword evidence="7" id="KW-0067">ATP-binding</keyword>